<dbReference type="InterPro" id="IPR000182">
    <property type="entry name" value="GNAT_dom"/>
</dbReference>
<dbReference type="AlphaFoldDB" id="A0A7G3GEZ1"/>
<accession>A0A7G3GEZ1</accession>
<proteinExistence type="predicted"/>
<name>A0A7G3GEZ1_9NEIS</name>
<dbReference type="EMBL" id="CP025781">
    <property type="protein sequence ID" value="QBC45523.1"/>
    <property type="molecule type" value="Genomic_DNA"/>
</dbReference>
<dbReference type="KEGG" id="ifl:C1H71_19665"/>
<feature type="domain" description="N-acetyltransferase" evidence="1">
    <location>
        <begin position="1"/>
        <end position="91"/>
    </location>
</feature>
<dbReference type="PROSITE" id="PS51186">
    <property type="entry name" value="GNAT"/>
    <property type="match status" value="1"/>
</dbReference>
<dbReference type="SUPFAM" id="SSF55729">
    <property type="entry name" value="Acyl-CoA N-acyltransferases (Nat)"/>
    <property type="match status" value="1"/>
</dbReference>
<reference evidence="2 3" key="1">
    <citation type="submission" date="2018-01" db="EMBL/GenBank/DDBJ databases">
        <title>Genome sequence of Iodobacter sp. strain PCH194 isolated from Indian Trans-Himalaya.</title>
        <authorList>
            <person name="Kumar V."/>
            <person name="Thakur V."/>
            <person name="Kumar S."/>
            <person name="Singh D."/>
        </authorList>
    </citation>
    <scope>NUCLEOTIDE SEQUENCE [LARGE SCALE GENOMIC DNA]</scope>
    <source>
        <strain evidence="2 3">PCH194</strain>
    </source>
</reference>
<dbReference type="InterPro" id="IPR016181">
    <property type="entry name" value="Acyl_CoA_acyltransferase"/>
</dbReference>
<evidence type="ECO:0000313" key="2">
    <source>
        <dbReference type="EMBL" id="QBC45523.1"/>
    </source>
</evidence>
<keyword evidence="3" id="KW-1185">Reference proteome</keyword>
<dbReference type="Pfam" id="PF00583">
    <property type="entry name" value="Acetyltransf_1"/>
    <property type="match status" value="1"/>
</dbReference>
<evidence type="ECO:0000313" key="3">
    <source>
        <dbReference type="Proteomes" id="UP000515917"/>
    </source>
</evidence>
<protein>
    <recommendedName>
        <fullName evidence="1">N-acetyltransferase domain-containing protein</fullName>
    </recommendedName>
</protein>
<dbReference type="GO" id="GO:0016747">
    <property type="term" value="F:acyltransferase activity, transferring groups other than amino-acyl groups"/>
    <property type="evidence" value="ECO:0007669"/>
    <property type="project" value="InterPro"/>
</dbReference>
<organism evidence="2 3">
    <name type="scientific">Iodobacter fluviatilis</name>
    <dbReference type="NCBI Taxonomy" id="537"/>
    <lineage>
        <taxon>Bacteria</taxon>
        <taxon>Pseudomonadati</taxon>
        <taxon>Pseudomonadota</taxon>
        <taxon>Betaproteobacteria</taxon>
        <taxon>Neisseriales</taxon>
        <taxon>Chitinibacteraceae</taxon>
        <taxon>Iodobacter</taxon>
    </lineage>
</organism>
<sequence>MSVVARYDEIRAIYVTSEAWSSGVGRALVLQAKILLQASGFKTCSLWVFPQNDRAIKFYTAAGFVHDGVAAKSFTLGSQTRQEIRFISPLSI</sequence>
<gene>
    <name evidence="2" type="ORF">C1H71_19665</name>
</gene>
<dbReference type="Proteomes" id="UP000515917">
    <property type="component" value="Chromosome"/>
</dbReference>
<evidence type="ECO:0000259" key="1">
    <source>
        <dbReference type="PROSITE" id="PS51186"/>
    </source>
</evidence>
<dbReference type="Gene3D" id="3.40.630.30">
    <property type="match status" value="1"/>
</dbReference>